<feature type="chain" id="PRO_5012196734" evidence="1">
    <location>
        <begin position="21"/>
        <end position="111"/>
    </location>
</feature>
<dbReference type="Proteomes" id="UP000215256">
    <property type="component" value="Plasmid unnamed1"/>
</dbReference>
<name>A0A248UMF2_9HYPH</name>
<dbReference type="KEGG" id="och:CES85_3577"/>
<gene>
    <name evidence="2" type="ORF">CES85_3577</name>
</gene>
<dbReference type="AlphaFoldDB" id="A0A248UMF2"/>
<keyword evidence="2" id="KW-0614">Plasmid</keyword>
<dbReference type="RefSeq" id="WP_095448632.1">
    <property type="nucleotide sequence ID" value="NZ_CP022605.1"/>
</dbReference>
<feature type="signal peptide" evidence="1">
    <location>
        <begin position="1"/>
        <end position="20"/>
    </location>
</feature>
<proteinExistence type="predicted"/>
<accession>A0A248UMF2</accession>
<dbReference type="EMBL" id="CP022605">
    <property type="protein sequence ID" value="ASV88027.1"/>
    <property type="molecule type" value="Genomic_DNA"/>
</dbReference>
<keyword evidence="1" id="KW-0732">Signal</keyword>
<evidence type="ECO:0000313" key="3">
    <source>
        <dbReference type="Proteomes" id="UP000215256"/>
    </source>
</evidence>
<geneLocation type="plasmid" evidence="2 3">
    <name>unnamed1</name>
</geneLocation>
<dbReference type="OrthoDB" id="108135at2"/>
<evidence type="ECO:0000313" key="2">
    <source>
        <dbReference type="EMBL" id="ASV88027.1"/>
    </source>
</evidence>
<protein>
    <submittedName>
        <fullName evidence="2">Beta-lactamase enzyme family domain protein</fullName>
    </submittedName>
</protein>
<organism evidence="2 3">
    <name type="scientific">Ochrobactrum quorumnocens</name>
    <dbReference type="NCBI Taxonomy" id="271865"/>
    <lineage>
        <taxon>Bacteria</taxon>
        <taxon>Pseudomonadati</taxon>
        <taxon>Pseudomonadota</taxon>
        <taxon>Alphaproteobacteria</taxon>
        <taxon>Hyphomicrobiales</taxon>
        <taxon>Brucellaceae</taxon>
        <taxon>Brucella/Ochrobactrum group</taxon>
        <taxon>Ochrobactrum</taxon>
    </lineage>
</organism>
<evidence type="ECO:0000256" key="1">
    <source>
        <dbReference type="SAM" id="SignalP"/>
    </source>
</evidence>
<reference evidence="2 3" key="1">
    <citation type="submission" date="2017-07" db="EMBL/GenBank/DDBJ databases">
        <title>Phylogenetic study on the rhizospheric bacterium Ochrobactrum sp. A44.</title>
        <authorList>
            <person name="Krzyzanowska D.M."/>
            <person name="Ossowicki A."/>
            <person name="Rajewska M."/>
            <person name="Maciag T."/>
            <person name="Kaczynski Z."/>
            <person name="Czerwicka M."/>
            <person name="Jafra S."/>
        </authorList>
    </citation>
    <scope>NUCLEOTIDE SEQUENCE [LARGE SCALE GENOMIC DNA]</scope>
    <source>
        <strain evidence="2 3">A44</strain>
        <plasmid evidence="2 3">unnamed1</plasmid>
    </source>
</reference>
<sequence length="111" mass="11956">MLKMAVPALALFIGMGTFLTGTTNLPIAPAAAQTRETHPVVKLQSLFDTKSIDPDWFAPAFLEQVSASQVEQIITQIKSTFGVPSAINISANKGFIGFKNARVPVRIVLDQ</sequence>